<comment type="caution">
    <text evidence="1">The sequence shown here is derived from an EMBL/GenBank/DDBJ whole genome shotgun (WGS) entry which is preliminary data.</text>
</comment>
<protein>
    <submittedName>
        <fullName evidence="1">Uncharacterized protein</fullName>
    </submittedName>
</protein>
<accession>A0ACC2BWI6</accession>
<name>A0ACC2BWI6_DIPCM</name>
<sequence length="1478" mass="163924">MRLGRSHSVREVSSAAESPQREPFCVAPSRQKSFNGTPASNGGRRQRQNAENLPPNSSPITKRAMPFSELSSSPLLPKSGSKLVKSNGSVTPIAGSPGLPPRPPVPTKPSPTPTKGLMNTGQTQNAQETPGSTKRKLRWEASGNVITENLSSGSIADSSAADSGVKVVVRVRPLSKREELEEESSIVQQISNCSMLLADQHFTYDAIAGTDSTQQSIFETVGLPMVENCLAGFNSSIFAYGQTGSGKTYTMWGMIQDSVTGILPSEERGLTPRMFEKLFVRIEQEEKKYAEKQLRYQCRCSFLEIYNEQITDLLDPTQKNLQIREDVKVGVYVDNLTEEFVTKTEDVINLLLKGLANRRVGATIMNNESSRSHSVFTCAIDCRFKSISDGMSSVRSSRINLVDLAGSERQRQTGAAGERLKEAGSINRSLSQLGNLINILAEVAQSGKQRHIPYRDSKLTFLLQDSLGGNAKLAMICAISPAISCKSETMSTLRFAQRAKAIQNKAVINEETATDANLLREQIRQLKDELMRMKSMDNQQAGSGAYSNGWNARRSYNLLRFSLNCPMTLPTVDSDTDEEMEIDEDVVESQHVESAKPPLNIDKTRDVSGPIYIGGVEKTQKISAAGIVDNGTTTTLNVEHEEGSERTRVGALEASQDSFFDCQDDLVSSGLNSIGEKPESSGLEIDIPEQIANLESPTLCASPRVNEDRNRSCTSRSSFAAEDVSLQTWASKALPSQSTELKIAQDADAANNNDDLDLAPKLKSPTPSISPELLDNKKRSSVSTLPLIIEGSSLQTLSSSRLHYPVINSTPSQESNGMSVVPMHVHATRGSTRNLAMVRSSKVLTSHTDRLAASLHRGLEIIENHQKTSIPEVQQSWMRFSFQNQELMLKKQVDKSVQTSPPKLLDTATSPVCVSDCSHPSNVEMSGENDQLRTASQSADKTQWQLVAISEPKTPKTPTGTPSRSASESNLNQAFEAVLAGAIRRECAAEEAFRKKEAELEQANRLIRQYKHERECNAIIQQSREDKIARLEALMDGAIPTDSFLNEEWSSLLNEHKVLQEKYDHHPEVTQAQIEQQRLYDELQRYRDFFDLGEREALQEEVIHLRNHLQAFLDSDTPRSGKGRRQSSTPKTKRSLLRLSEDKSSLALCRVSEEAPKETQELAMVVADHFDSAKWEEERKQWVEREAEWMSVLEELREESQCNKHLAEKGKVELEGEKRYSEELREALQVAMTGHARLLEQYAELQEKHINLLAKHRKIRDGVADVKRMATKAGLSVMQSKWLEAQAAQIVALNLEREQERQAAKAEVEGLQAQLRDTAEAVQAAGELLVRLKEAEEAVTVAQDAAAMTEQEADGLRREMEKLKRRHATELATLQQRLLEARLQRSVVCPMCVMAERVKFQFVEVDPETAEAAFEAEQAAAASQQQSAQLSSSQIPTGSWDALPTGMVDVQCQIYEDEHSLRSPDGLHHELDEDSCNL</sequence>
<gene>
    <name evidence="1" type="ORF">O6H91_13G062700</name>
</gene>
<evidence type="ECO:0000313" key="2">
    <source>
        <dbReference type="Proteomes" id="UP001162992"/>
    </source>
</evidence>
<reference evidence="2" key="1">
    <citation type="journal article" date="2024" name="Proc. Natl. Acad. Sci. U.S.A.">
        <title>Extraordinary preservation of gene collinearity over three hundred million years revealed in homosporous lycophytes.</title>
        <authorList>
            <person name="Li C."/>
            <person name="Wickell D."/>
            <person name="Kuo L.Y."/>
            <person name="Chen X."/>
            <person name="Nie B."/>
            <person name="Liao X."/>
            <person name="Peng D."/>
            <person name="Ji J."/>
            <person name="Jenkins J."/>
            <person name="Williams M."/>
            <person name="Shu S."/>
            <person name="Plott C."/>
            <person name="Barry K."/>
            <person name="Rajasekar S."/>
            <person name="Grimwood J."/>
            <person name="Han X."/>
            <person name="Sun S."/>
            <person name="Hou Z."/>
            <person name="He W."/>
            <person name="Dai G."/>
            <person name="Sun C."/>
            <person name="Schmutz J."/>
            <person name="Leebens-Mack J.H."/>
            <person name="Li F.W."/>
            <person name="Wang L."/>
        </authorList>
    </citation>
    <scope>NUCLEOTIDE SEQUENCE [LARGE SCALE GENOMIC DNA]</scope>
    <source>
        <strain evidence="2">cv. PW_Plant_1</strain>
    </source>
</reference>
<evidence type="ECO:0000313" key="1">
    <source>
        <dbReference type="EMBL" id="KAJ7533747.1"/>
    </source>
</evidence>
<keyword evidence="2" id="KW-1185">Reference proteome</keyword>
<dbReference type="EMBL" id="CM055104">
    <property type="protein sequence ID" value="KAJ7533747.1"/>
    <property type="molecule type" value="Genomic_DNA"/>
</dbReference>
<dbReference type="Proteomes" id="UP001162992">
    <property type="component" value="Chromosome 13"/>
</dbReference>
<organism evidence="1 2">
    <name type="scientific">Diphasiastrum complanatum</name>
    <name type="common">Issler's clubmoss</name>
    <name type="synonym">Lycopodium complanatum</name>
    <dbReference type="NCBI Taxonomy" id="34168"/>
    <lineage>
        <taxon>Eukaryota</taxon>
        <taxon>Viridiplantae</taxon>
        <taxon>Streptophyta</taxon>
        <taxon>Embryophyta</taxon>
        <taxon>Tracheophyta</taxon>
        <taxon>Lycopodiopsida</taxon>
        <taxon>Lycopodiales</taxon>
        <taxon>Lycopodiaceae</taxon>
        <taxon>Lycopodioideae</taxon>
        <taxon>Diphasiastrum</taxon>
    </lineage>
</organism>
<proteinExistence type="predicted"/>